<dbReference type="KEGG" id="crb:17883466"/>
<dbReference type="STRING" id="81985.R0H153"/>
<dbReference type="PROSITE" id="PS50076">
    <property type="entry name" value="DNAJ_2"/>
    <property type="match status" value="1"/>
</dbReference>
<organism evidence="3 4">
    <name type="scientific">Capsella rubella</name>
    <dbReference type="NCBI Taxonomy" id="81985"/>
    <lineage>
        <taxon>Eukaryota</taxon>
        <taxon>Viridiplantae</taxon>
        <taxon>Streptophyta</taxon>
        <taxon>Embryophyta</taxon>
        <taxon>Tracheophyta</taxon>
        <taxon>Spermatophyta</taxon>
        <taxon>Magnoliopsida</taxon>
        <taxon>eudicotyledons</taxon>
        <taxon>Gunneridae</taxon>
        <taxon>Pentapetalae</taxon>
        <taxon>rosids</taxon>
        <taxon>malvids</taxon>
        <taxon>Brassicales</taxon>
        <taxon>Brassicaceae</taxon>
        <taxon>Camelineae</taxon>
        <taxon>Capsella</taxon>
    </lineage>
</organism>
<reference evidence="4" key="1">
    <citation type="journal article" date="2013" name="Nat. Genet.">
        <title>The Capsella rubella genome and the genomic consequences of rapid mating system evolution.</title>
        <authorList>
            <person name="Slotte T."/>
            <person name="Hazzouri K.M."/>
            <person name="Agren J.A."/>
            <person name="Koenig D."/>
            <person name="Maumus F."/>
            <person name="Guo Y.L."/>
            <person name="Steige K."/>
            <person name="Platts A.E."/>
            <person name="Escobar J.S."/>
            <person name="Newman L.K."/>
            <person name="Wang W."/>
            <person name="Mandakova T."/>
            <person name="Vello E."/>
            <person name="Smith L.M."/>
            <person name="Henz S.R."/>
            <person name="Steffen J."/>
            <person name="Takuno S."/>
            <person name="Brandvain Y."/>
            <person name="Coop G."/>
            <person name="Andolfatto P."/>
            <person name="Hu T.T."/>
            <person name="Blanchette M."/>
            <person name="Clark R.M."/>
            <person name="Quesneville H."/>
            <person name="Nordborg M."/>
            <person name="Gaut B.S."/>
            <person name="Lysak M.A."/>
            <person name="Jenkins J."/>
            <person name="Grimwood J."/>
            <person name="Chapman J."/>
            <person name="Prochnik S."/>
            <person name="Shu S."/>
            <person name="Rokhsar D."/>
            <person name="Schmutz J."/>
            <person name="Weigel D."/>
            <person name="Wright S.I."/>
        </authorList>
    </citation>
    <scope>NUCLEOTIDE SEQUENCE [LARGE SCALE GENOMIC DNA]</scope>
    <source>
        <strain evidence="4">cv. Monte Gargano</strain>
    </source>
</reference>
<dbReference type="SUPFAM" id="SSF46565">
    <property type="entry name" value="Chaperone J-domain"/>
    <property type="match status" value="1"/>
</dbReference>
<dbReference type="Pfam" id="PF00226">
    <property type="entry name" value="DnaJ"/>
    <property type="match status" value="1"/>
</dbReference>
<evidence type="ECO:0000256" key="1">
    <source>
        <dbReference type="SAM" id="MobiDB-lite"/>
    </source>
</evidence>
<dbReference type="Proteomes" id="UP000029121">
    <property type="component" value="Unassembled WGS sequence"/>
</dbReference>
<dbReference type="PANTHER" id="PTHR45496:SF28">
    <property type="entry name" value="J DOMAIN-CONTAINING PROTEIN"/>
    <property type="match status" value="1"/>
</dbReference>
<dbReference type="InterPro" id="IPR001623">
    <property type="entry name" value="DnaJ_domain"/>
</dbReference>
<evidence type="ECO:0000313" key="4">
    <source>
        <dbReference type="Proteomes" id="UP000029121"/>
    </source>
</evidence>
<gene>
    <name evidence="3" type="ORF">CARUB_v10003675mg</name>
</gene>
<feature type="region of interest" description="Disordered" evidence="1">
    <location>
        <begin position="146"/>
        <end position="165"/>
    </location>
</feature>
<dbReference type="PANTHER" id="PTHR45496">
    <property type="entry name" value="CHAPERONE DNAJ-DOMAIN SUPERFAMILY PROTEIN"/>
    <property type="match status" value="1"/>
</dbReference>
<dbReference type="eggNOG" id="KOG0714">
    <property type="taxonomic scope" value="Eukaryota"/>
</dbReference>
<dbReference type="EMBL" id="KB870810">
    <property type="protein sequence ID" value="EOA22939.1"/>
    <property type="molecule type" value="Genomic_DNA"/>
</dbReference>
<dbReference type="InterPro" id="IPR056988">
    <property type="entry name" value="Zn_ribbon_pln"/>
</dbReference>
<dbReference type="Pfam" id="PF23551">
    <property type="entry name" value="Zn_ribbon_20"/>
    <property type="match status" value="1"/>
</dbReference>
<proteinExistence type="predicted"/>
<dbReference type="InterPro" id="IPR036869">
    <property type="entry name" value="J_dom_sf"/>
</dbReference>
<dbReference type="InterPro" id="IPR053052">
    <property type="entry name" value="Imprinting_Balance_Reg"/>
</dbReference>
<feature type="domain" description="J" evidence="2">
    <location>
        <begin position="74"/>
        <end position="139"/>
    </location>
</feature>
<accession>R0H153</accession>
<sequence length="316" mass="35252">MVSGGGDSNRAEVDQWLDTSEKLLASSDFHGAKTFAIRACKADPSRTDIADYILAITDTLIAGETTVGDSKLPDWYAVLRLSRLTRNPEHVATQYRRLALLLNLSVNRLPFADEALKLVTDAWSVLSDPPVKSMYDRELQMSQMGQFSQPSSQSQHMQDSQLQSQAETLENPVATSFWTVCPYCFSLFEYPKVYEECTLRCQQCKRAFAAVETQTPPVESHGEGVYFCSLAVFPLRIPDHAKTLTWSPVSPLFFCPAQGGSSNINHQPSMKAPLRKDDDEVYVTISDDDDEIYVTISDDAKKNKKANVAHVKLKPT</sequence>
<dbReference type="CDD" id="cd06257">
    <property type="entry name" value="DnaJ"/>
    <property type="match status" value="1"/>
</dbReference>
<dbReference type="OrthoDB" id="10250354at2759"/>
<evidence type="ECO:0000313" key="3">
    <source>
        <dbReference type="EMBL" id="EOA22939.1"/>
    </source>
</evidence>
<dbReference type="Gene3D" id="1.10.287.110">
    <property type="entry name" value="DnaJ domain"/>
    <property type="match status" value="1"/>
</dbReference>
<dbReference type="AlphaFoldDB" id="R0H153"/>
<name>R0H153_9BRAS</name>
<evidence type="ECO:0000259" key="2">
    <source>
        <dbReference type="PROSITE" id="PS50076"/>
    </source>
</evidence>
<keyword evidence="4" id="KW-1185">Reference proteome</keyword>
<protein>
    <recommendedName>
        <fullName evidence="2">J domain-containing protein</fullName>
    </recommendedName>
</protein>